<proteinExistence type="predicted"/>
<sequence>TGHPTHTLTHTAIKILLSVGFLFLSLQQISQQSFLFSRLEPCGARNALSNMELKAYKRLLKKFDAIDESYRRFIMSLISKQEQFARKNDARNPRKRLLSTPMNEKRALQPRKMKLKQKIDANTNKARENVPVPQQKRKGKEILIENDTNYVLFLRFLKNQKDSRAAAENKKECSFDLVSQNREVHNINENIHVDSDSDSDSDVVILDTDCLNGKTPFVPSRRFQRDVEDFASRGNALASEFRKEVMEVLNKPFDKDEYVRLKAELDAQGYAFYYPDTTKRSAWLFYVDFSIGFRLNLTRDGAFKPWKDLVCLSIEPQYPKNNPGRESGS</sequence>
<gene>
    <name evidence="2" type="ORF">STAS_26371</name>
</gene>
<feature type="chain" id="PRO_5023020203" evidence="1">
    <location>
        <begin position="32"/>
        <end position="329"/>
    </location>
</feature>
<dbReference type="Proteomes" id="UP000325081">
    <property type="component" value="Unassembled WGS sequence"/>
</dbReference>
<reference evidence="3" key="1">
    <citation type="journal article" date="2019" name="Curr. Biol.">
        <title>Genome Sequence of Striga asiatica Provides Insight into the Evolution of Plant Parasitism.</title>
        <authorList>
            <person name="Yoshida S."/>
            <person name="Kim S."/>
            <person name="Wafula E.K."/>
            <person name="Tanskanen J."/>
            <person name="Kim Y.M."/>
            <person name="Honaas L."/>
            <person name="Yang Z."/>
            <person name="Spallek T."/>
            <person name="Conn C.E."/>
            <person name="Ichihashi Y."/>
            <person name="Cheong K."/>
            <person name="Cui S."/>
            <person name="Der J.P."/>
            <person name="Gundlach H."/>
            <person name="Jiao Y."/>
            <person name="Hori C."/>
            <person name="Ishida J.K."/>
            <person name="Kasahara H."/>
            <person name="Kiba T."/>
            <person name="Kim M.S."/>
            <person name="Koo N."/>
            <person name="Laohavisit A."/>
            <person name="Lee Y.H."/>
            <person name="Lumba S."/>
            <person name="McCourt P."/>
            <person name="Mortimer J.C."/>
            <person name="Mutuku J.M."/>
            <person name="Nomura T."/>
            <person name="Sasaki-Sekimoto Y."/>
            <person name="Seto Y."/>
            <person name="Wang Y."/>
            <person name="Wakatake T."/>
            <person name="Sakakibara H."/>
            <person name="Demura T."/>
            <person name="Yamaguchi S."/>
            <person name="Yoneyama K."/>
            <person name="Manabe R.I."/>
            <person name="Nelson D.C."/>
            <person name="Schulman A.H."/>
            <person name="Timko M.P."/>
            <person name="dePamphilis C.W."/>
            <person name="Choi D."/>
            <person name="Shirasu K."/>
        </authorList>
    </citation>
    <scope>NUCLEOTIDE SEQUENCE [LARGE SCALE GENOMIC DNA]</scope>
    <source>
        <strain evidence="3">cv. UVA1</strain>
    </source>
</reference>
<accession>A0A5A7QUX7</accession>
<keyword evidence="3" id="KW-1185">Reference proteome</keyword>
<dbReference type="OrthoDB" id="914237at2759"/>
<keyword evidence="2" id="KW-0808">Transferase</keyword>
<dbReference type="AlphaFoldDB" id="A0A5A7QUX7"/>
<name>A0A5A7QUX7_STRAF</name>
<feature type="non-terminal residue" evidence="2">
    <location>
        <position position="1"/>
    </location>
</feature>
<evidence type="ECO:0000256" key="1">
    <source>
        <dbReference type="SAM" id="SignalP"/>
    </source>
</evidence>
<dbReference type="EMBL" id="BKCP01008515">
    <property type="protein sequence ID" value="GER49145.1"/>
    <property type="molecule type" value="Genomic_DNA"/>
</dbReference>
<evidence type="ECO:0000313" key="3">
    <source>
        <dbReference type="Proteomes" id="UP000325081"/>
    </source>
</evidence>
<organism evidence="2 3">
    <name type="scientific">Striga asiatica</name>
    <name type="common">Asiatic witchweed</name>
    <name type="synonym">Buchnera asiatica</name>
    <dbReference type="NCBI Taxonomy" id="4170"/>
    <lineage>
        <taxon>Eukaryota</taxon>
        <taxon>Viridiplantae</taxon>
        <taxon>Streptophyta</taxon>
        <taxon>Embryophyta</taxon>
        <taxon>Tracheophyta</taxon>
        <taxon>Spermatophyta</taxon>
        <taxon>Magnoliopsida</taxon>
        <taxon>eudicotyledons</taxon>
        <taxon>Gunneridae</taxon>
        <taxon>Pentapetalae</taxon>
        <taxon>asterids</taxon>
        <taxon>lamiids</taxon>
        <taxon>Lamiales</taxon>
        <taxon>Orobanchaceae</taxon>
        <taxon>Buchnereae</taxon>
        <taxon>Striga</taxon>
    </lineage>
</organism>
<dbReference type="PANTHER" id="PTHR34194">
    <property type="entry name" value="F14J8.16 PROTEIN"/>
    <property type="match status" value="1"/>
</dbReference>
<feature type="signal peptide" evidence="1">
    <location>
        <begin position="1"/>
        <end position="31"/>
    </location>
</feature>
<comment type="caution">
    <text evidence="2">The sequence shown here is derived from an EMBL/GenBank/DDBJ whole genome shotgun (WGS) entry which is preliminary data.</text>
</comment>
<evidence type="ECO:0000313" key="2">
    <source>
        <dbReference type="EMBL" id="GER49145.1"/>
    </source>
</evidence>
<keyword evidence="1" id="KW-0732">Signal</keyword>
<dbReference type="GO" id="GO:0016740">
    <property type="term" value="F:transferase activity"/>
    <property type="evidence" value="ECO:0007669"/>
    <property type="project" value="UniProtKB-KW"/>
</dbReference>
<protein>
    <submittedName>
        <fullName evidence="2">RAB geranylgeranyl transferase alpha subunit 1</fullName>
    </submittedName>
</protein>
<dbReference type="PANTHER" id="PTHR34194:SF2">
    <property type="entry name" value="F14J8.16 PROTEIN"/>
    <property type="match status" value="1"/>
</dbReference>